<dbReference type="WBParaSite" id="Minc3s02809g31645">
    <property type="protein sequence ID" value="Minc3s02809g31645"/>
    <property type="gene ID" value="Minc3s02809g31645"/>
</dbReference>
<name>A0A914N231_MELIC</name>
<reference evidence="2" key="1">
    <citation type="submission" date="2022-11" db="UniProtKB">
        <authorList>
            <consortium name="WormBaseParasite"/>
        </authorList>
    </citation>
    <scope>IDENTIFICATION</scope>
</reference>
<accession>A0A914N231</accession>
<sequence length="85" mass="9607">MAYASHYLLHHALLSVVGCNTVVHEHEDLCISYKKDVDLNLKQMVVVVVAAVLRVKGIPVGVFVLDWHKLCDCNEHKFFAFGKLM</sequence>
<keyword evidence="1" id="KW-1185">Reference proteome</keyword>
<evidence type="ECO:0000313" key="1">
    <source>
        <dbReference type="Proteomes" id="UP000887563"/>
    </source>
</evidence>
<dbReference type="Proteomes" id="UP000887563">
    <property type="component" value="Unplaced"/>
</dbReference>
<organism evidence="1 2">
    <name type="scientific">Meloidogyne incognita</name>
    <name type="common">Southern root-knot nematode worm</name>
    <name type="synonym">Oxyuris incognita</name>
    <dbReference type="NCBI Taxonomy" id="6306"/>
    <lineage>
        <taxon>Eukaryota</taxon>
        <taxon>Metazoa</taxon>
        <taxon>Ecdysozoa</taxon>
        <taxon>Nematoda</taxon>
        <taxon>Chromadorea</taxon>
        <taxon>Rhabditida</taxon>
        <taxon>Tylenchina</taxon>
        <taxon>Tylenchomorpha</taxon>
        <taxon>Tylenchoidea</taxon>
        <taxon>Meloidogynidae</taxon>
        <taxon>Meloidogyninae</taxon>
        <taxon>Meloidogyne</taxon>
        <taxon>Meloidogyne incognita group</taxon>
    </lineage>
</organism>
<dbReference type="AlphaFoldDB" id="A0A914N231"/>
<proteinExistence type="predicted"/>
<evidence type="ECO:0000313" key="2">
    <source>
        <dbReference type="WBParaSite" id="Minc3s02809g31645"/>
    </source>
</evidence>
<protein>
    <submittedName>
        <fullName evidence="2">Secreted protein</fullName>
    </submittedName>
</protein>